<protein>
    <recommendedName>
        <fullName evidence="3">Fibronectin type III domain-containing protein</fullName>
    </recommendedName>
</protein>
<proteinExistence type="predicted"/>
<dbReference type="InterPro" id="IPR006637">
    <property type="entry name" value="ChW"/>
</dbReference>
<dbReference type="Proteomes" id="UP000653358">
    <property type="component" value="Unassembled WGS sequence"/>
</dbReference>
<sequence>MKGNEYMERIKGKKVAVSLLFAIIMVSILFSTGVFAANVEVGGEASVGNIIVSDATPNTKEIGVEYRGHVQDYGDYPTDGTWIQGDNTLGTTGESKRIEGVNIELTTGKAIPAGASIRYNVHIENEGWQNDPTNLTDTSNWKANGDFAGSKGKCQRIEAIQIVLVGADGQMLPGYSVQYLVHGENYGWAQGWKADGAIAGTTGQSLRLEAIQIKIVKNAATAYDNAGTYGSEATTTVVNNDVIVNANDVVLQNLHIKGDLIVNNDAVTGTTALNENQITAETSVGGINLNNVIVDGTTYVRSGGENSTHIIGGNYNDVFVREIDSSGLVFDLSGQRTLTPLTFISGGAIINGGYLNIEVRAPGLSITTTGRTVIDNFQIAAAATGSNINLGADATVGNMLISGDNTNISGQGTINHAAVDANNIVYQRPPISQTVAPDVSVPPVVKPDQSQGGGATIVVPTVKVTNLTFVDTDTDAGQIGGTVSWTSPSDISSVTAYAVYASADGTTKGNQIGTDVAVGTNQLTIPTDTPYAPYIIVVAKNTAGEAITANYASVAVTDKAVPTVKVTGVTFTDLDMDENQMSGTVSWTAPSDVSNVTAYAVYASANGTTKGTQIGTDVAVGTNQLAIPANTPYAANIIVVAKNTIGEATAANYVSIGVTDAVVVPITKVTNLLFSDIDLDKNEMGGIISWNAPSDISNVTAYAVYASADGTIKGTQIGTDVAVGTNQLVIPADTSYTPYIIVVAKNTAGEAITANYASVAVTDKAVPTVKVTGVIFTDLDTDENQMSGTVSWTAPSDVSNVTAYAVYASANGTTKGTQIGTDVTVGTNQLAIPVNTPYAAYIIVAAKNTVGEANSVNYASTAVVDVKAVPIVKVANLLFTDTDADTGQMEGTLSWTAPSDITSVTAYAVYASADGTTKGTQIGTDVAVGTNQLAIPADTPYSPYIIVVAKNTVGEAITANYASIAVTDKSVPTVKVSGVTFTDIDTDENQMSGTVSWTAPSDVSNVTAYAVYASANGTTKGTQIGTDVAVGTNQVAISANTPYAAYIIVAAKNTVGEANSVNYASTAVVDVKAVPIVKVANLLFTDTDADTGHMEGTLSWTAPSDITSVMAYAVYASADGTTKGTQIGTDVAVGTNQLAIPADTPYSPYIIVVAKNTVGEAITANYASIAVIDKSVPTVKVSGVTFTDIDTDENQMSGTVSWTAPSDVSNVTAYAVYASTNGTTKGIQIGTDVAVGTNQLAIPANTPYVAYIIVAAKNTVGEANSANYAITAVVDVKAVPTVKVTNLSFTNTDTDVGKMGGTVSWTEPSDVTSVTAYAVYASANGTDKGAQIGADVLVGTNQLTFSDKTYASYIIVVAKNTVGEAISSYYAKITVQEINTATFTGGELGDDTGVLTLNVTGVAIGSTFDISKLTVSGTSTNYNLIGPYKTVSNSNLNNEGDIYFSGSELKIILTGEDATAIMLLPGYGIENLNVKVSATSGWNKNLSNVPADAVVGQTLTITTTP</sequence>
<keyword evidence="2" id="KW-1185">Reference proteome</keyword>
<evidence type="ECO:0000313" key="1">
    <source>
        <dbReference type="EMBL" id="MBC3797997.1"/>
    </source>
</evidence>
<reference evidence="1 2" key="1">
    <citation type="journal article" date="2020" name="mSystems">
        <title>Defining Genomic and Predicted Metabolic Features of the Acetobacterium Genus.</title>
        <authorList>
            <person name="Ross D.E."/>
            <person name="Marshall C.W."/>
            <person name="Gulliver D."/>
            <person name="May H.D."/>
            <person name="Norman R.S."/>
        </authorList>
    </citation>
    <scope>NUCLEOTIDE SEQUENCE [LARGE SCALE GENOMIC DNA]</scope>
    <source>
        <strain evidence="1 2">DSM 9173</strain>
    </source>
</reference>
<organism evidence="1 2">
    <name type="scientific">Acetobacterium tundrae</name>
    <dbReference type="NCBI Taxonomy" id="132932"/>
    <lineage>
        <taxon>Bacteria</taxon>
        <taxon>Bacillati</taxon>
        <taxon>Bacillota</taxon>
        <taxon>Clostridia</taxon>
        <taxon>Eubacteriales</taxon>
        <taxon>Eubacteriaceae</taxon>
        <taxon>Acetobacterium</taxon>
    </lineage>
</organism>
<dbReference type="SMART" id="SM00728">
    <property type="entry name" value="ChW"/>
    <property type="match status" value="3"/>
</dbReference>
<dbReference type="EMBL" id="WJBB01000019">
    <property type="protein sequence ID" value="MBC3797997.1"/>
    <property type="molecule type" value="Genomic_DNA"/>
</dbReference>
<accession>A0ABR6WPF6</accession>
<name>A0ABR6WPF6_9FIRM</name>
<evidence type="ECO:0008006" key="3">
    <source>
        <dbReference type="Google" id="ProtNLM"/>
    </source>
</evidence>
<dbReference type="Pfam" id="PF07538">
    <property type="entry name" value="ChW"/>
    <property type="match status" value="3"/>
</dbReference>
<comment type="caution">
    <text evidence="1">The sequence shown here is derived from an EMBL/GenBank/DDBJ whole genome shotgun (WGS) entry which is preliminary data.</text>
</comment>
<evidence type="ECO:0000313" key="2">
    <source>
        <dbReference type="Proteomes" id="UP000653358"/>
    </source>
</evidence>
<gene>
    <name evidence="1" type="ORF">GH807_13180</name>
</gene>